<gene>
    <name evidence="1" type="ORF">Q9K01_07175</name>
</gene>
<reference evidence="1 2" key="1">
    <citation type="submission" date="2023-08" db="EMBL/GenBank/DDBJ databases">
        <title>genomic of DY56.</title>
        <authorList>
            <person name="Wang Y."/>
        </authorList>
    </citation>
    <scope>NUCLEOTIDE SEQUENCE [LARGE SCALE GENOMIC DNA]</scope>
    <source>
        <strain evidence="1 2">DY56-A-20</strain>
    </source>
</reference>
<evidence type="ECO:0000313" key="2">
    <source>
        <dbReference type="Proteomes" id="UP001235664"/>
    </source>
</evidence>
<dbReference type="RefSeq" id="WP_305929527.1">
    <property type="nucleotide sequence ID" value="NZ_JAVAIL010000002.1"/>
</dbReference>
<keyword evidence="2" id="KW-1185">Reference proteome</keyword>
<evidence type="ECO:0000313" key="1">
    <source>
        <dbReference type="EMBL" id="MDP4539399.1"/>
    </source>
</evidence>
<protein>
    <recommendedName>
        <fullName evidence="3">Lipoprotein</fullName>
    </recommendedName>
</protein>
<dbReference type="EMBL" id="JAVAIL010000002">
    <property type="protein sequence ID" value="MDP4539399.1"/>
    <property type="molecule type" value="Genomic_DNA"/>
</dbReference>
<proteinExistence type="predicted"/>
<organism evidence="1 2">
    <name type="scientific">Qipengyuania benthica</name>
    <dbReference type="NCBI Taxonomy" id="3067651"/>
    <lineage>
        <taxon>Bacteria</taxon>
        <taxon>Pseudomonadati</taxon>
        <taxon>Pseudomonadota</taxon>
        <taxon>Alphaproteobacteria</taxon>
        <taxon>Sphingomonadales</taxon>
        <taxon>Erythrobacteraceae</taxon>
        <taxon>Qipengyuania</taxon>
    </lineage>
</organism>
<evidence type="ECO:0008006" key="3">
    <source>
        <dbReference type="Google" id="ProtNLM"/>
    </source>
</evidence>
<name>A0ABT9H7V6_9SPHN</name>
<dbReference type="Proteomes" id="UP001235664">
    <property type="component" value="Unassembled WGS sequence"/>
</dbReference>
<comment type="caution">
    <text evidence="1">The sequence shown here is derived from an EMBL/GenBank/DDBJ whole genome shotgun (WGS) entry which is preliminary data.</text>
</comment>
<sequence>MTIGILARSALLFALPVLGGCAIIPDTPRVGQEAASQGRPIALGQSAWLGDAIVTPLAVVEDSRCPVDAQCIQAGKLTVRTRITATHWQQTVPLTLGEPHQAMNRSFLLAAVSPTKSAGQEIPPGAYRFTFTGGS</sequence>
<accession>A0ABT9H7V6</accession>